<keyword evidence="3" id="KW-1185">Reference proteome</keyword>
<dbReference type="OrthoDB" id="10611825at2759"/>
<dbReference type="AlphaFoldDB" id="A0A812NYU8"/>
<name>A0A812NYU8_SYMPI</name>
<organism evidence="2 3">
    <name type="scientific">Symbiodinium pilosum</name>
    <name type="common">Dinoflagellate</name>
    <dbReference type="NCBI Taxonomy" id="2952"/>
    <lineage>
        <taxon>Eukaryota</taxon>
        <taxon>Sar</taxon>
        <taxon>Alveolata</taxon>
        <taxon>Dinophyceae</taxon>
        <taxon>Suessiales</taxon>
        <taxon>Symbiodiniaceae</taxon>
        <taxon>Symbiodinium</taxon>
    </lineage>
</organism>
<evidence type="ECO:0000313" key="3">
    <source>
        <dbReference type="Proteomes" id="UP000649617"/>
    </source>
</evidence>
<feature type="non-terminal residue" evidence="2">
    <location>
        <position position="175"/>
    </location>
</feature>
<gene>
    <name evidence="2" type="ORF">SPIL2461_LOCUS7919</name>
</gene>
<dbReference type="EMBL" id="CAJNIZ010012736">
    <property type="protein sequence ID" value="CAE7337657.1"/>
    <property type="molecule type" value="Genomic_DNA"/>
</dbReference>
<evidence type="ECO:0000313" key="2">
    <source>
        <dbReference type="EMBL" id="CAE7337657.1"/>
    </source>
</evidence>
<dbReference type="Proteomes" id="UP000649617">
    <property type="component" value="Unassembled WGS sequence"/>
</dbReference>
<sequence length="175" mass="19353">MSWHHCVLIFGLTAAAAEQGCASPTSSASSALLQRTRKAALKVATPRFHYDAKQMWNLDSENALWKQTFNTSSNRCRLRIQNASGVEEESELSIGSCLRAWKPAQKFRLDLALPASGNRTSPGKNPSLLPLPAKLASSFPDGKWLAVGRAGWMRCPGMEDYPMGDLRYMRNTYCT</sequence>
<proteinExistence type="predicted"/>
<feature type="signal peptide" evidence="1">
    <location>
        <begin position="1"/>
        <end position="22"/>
    </location>
</feature>
<protein>
    <submittedName>
        <fullName evidence="2">Uncharacterized protein</fullName>
    </submittedName>
</protein>
<comment type="caution">
    <text evidence="2">The sequence shown here is derived from an EMBL/GenBank/DDBJ whole genome shotgun (WGS) entry which is preliminary data.</text>
</comment>
<accession>A0A812NYU8</accession>
<keyword evidence="1" id="KW-0732">Signal</keyword>
<feature type="chain" id="PRO_5032969354" evidence="1">
    <location>
        <begin position="23"/>
        <end position="175"/>
    </location>
</feature>
<evidence type="ECO:0000256" key="1">
    <source>
        <dbReference type="SAM" id="SignalP"/>
    </source>
</evidence>
<reference evidence="2" key="1">
    <citation type="submission" date="2021-02" db="EMBL/GenBank/DDBJ databases">
        <authorList>
            <person name="Dougan E. K."/>
            <person name="Rhodes N."/>
            <person name="Thang M."/>
            <person name="Chan C."/>
        </authorList>
    </citation>
    <scope>NUCLEOTIDE SEQUENCE</scope>
</reference>